<accession>A0A7Y9ZA46</accession>
<feature type="transmembrane region" description="Helical" evidence="5">
    <location>
        <begin position="104"/>
        <end position="122"/>
    </location>
</feature>
<feature type="transmembrane region" description="Helical" evidence="5">
    <location>
        <begin position="218"/>
        <end position="236"/>
    </location>
</feature>
<dbReference type="PANTHER" id="PTHR23514">
    <property type="entry name" value="BYPASS OF STOP CODON PROTEIN 6"/>
    <property type="match status" value="1"/>
</dbReference>
<organism evidence="7 8">
    <name type="scientific">Demequina lutea</name>
    <dbReference type="NCBI Taxonomy" id="431489"/>
    <lineage>
        <taxon>Bacteria</taxon>
        <taxon>Bacillati</taxon>
        <taxon>Actinomycetota</taxon>
        <taxon>Actinomycetes</taxon>
        <taxon>Micrococcales</taxon>
        <taxon>Demequinaceae</taxon>
        <taxon>Demequina</taxon>
    </lineage>
</organism>
<feature type="transmembrane region" description="Helical" evidence="5">
    <location>
        <begin position="288"/>
        <end position="307"/>
    </location>
</feature>
<dbReference type="Proteomes" id="UP000547973">
    <property type="component" value="Unassembled WGS sequence"/>
</dbReference>
<evidence type="ECO:0000259" key="6">
    <source>
        <dbReference type="PROSITE" id="PS50850"/>
    </source>
</evidence>
<feature type="transmembrane region" description="Helical" evidence="5">
    <location>
        <begin position="170"/>
        <end position="189"/>
    </location>
</feature>
<feature type="transmembrane region" description="Helical" evidence="5">
    <location>
        <begin position="347"/>
        <end position="365"/>
    </location>
</feature>
<proteinExistence type="predicted"/>
<protein>
    <submittedName>
        <fullName evidence="7">MFS family permease</fullName>
    </submittedName>
</protein>
<dbReference type="Gene3D" id="1.20.1250.20">
    <property type="entry name" value="MFS general substrate transporter like domains"/>
    <property type="match status" value="2"/>
</dbReference>
<feature type="transmembrane region" description="Helical" evidence="5">
    <location>
        <begin position="143"/>
        <end position="164"/>
    </location>
</feature>
<dbReference type="GO" id="GO:0022857">
    <property type="term" value="F:transmembrane transporter activity"/>
    <property type="evidence" value="ECO:0007669"/>
    <property type="project" value="InterPro"/>
</dbReference>
<dbReference type="RefSeq" id="WP_062075270.1">
    <property type="nucleotide sequence ID" value="NZ_BBRC01000007.1"/>
</dbReference>
<keyword evidence="4 5" id="KW-0472">Membrane</keyword>
<comment type="subcellular location">
    <subcellularLocation>
        <location evidence="1">Cell membrane</location>
        <topology evidence="1">Multi-pass membrane protein</topology>
    </subcellularLocation>
</comment>
<dbReference type="Pfam" id="PF07690">
    <property type="entry name" value="MFS_1"/>
    <property type="match status" value="2"/>
</dbReference>
<keyword evidence="8" id="KW-1185">Reference proteome</keyword>
<keyword evidence="3 5" id="KW-1133">Transmembrane helix</keyword>
<dbReference type="GO" id="GO:0005886">
    <property type="term" value="C:plasma membrane"/>
    <property type="evidence" value="ECO:0007669"/>
    <property type="project" value="UniProtKB-SubCell"/>
</dbReference>
<dbReference type="InterPro" id="IPR051788">
    <property type="entry name" value="MFS_Transporter"/>
</dbReference>
<evidence type="ECO:0000256" key="2">
    <source>
        <dbReference type="ARBA" id="ARBA00022692"/>
    </source>
</evidence>
<dbReference type="InterPro" id="IPR020846">
    <property type="entry name" value="MFS_dom"/>
</dbReference>
<feature type="transmembrane region" description="Helical" evidence="5">
    <location>
        <begin position="256"/>
        <end position="276"/>
    </location>
</feature>
<dbReference type="SUPFAM" id="SSF103473">
    <property type="entry name" value="MFS general substrate transporter"/>
    <property type="match status" value="1"/>
</dbReference>
<dbReference type="EMBL" id="JACBZO010000001">
    <property type="protein sequence ID" value="NYI41015.1"/>
    <property type="molecule type" value="Genomic_DNA"/>
</dbReference>
<dbReference type="CDD" id="cd17393">
    <property type="entry name" value="MFS_MosC_like"/>
    <property type="match status" value="1"/>
</dbReference>
<dbReference type="PANTHER" id="PTHR23514:SF13">
    <property type="entry name" value="INNER MEMBRANE PROTEIN YBJJ"/>
    <property type="match status" value="1"/>
</dbReference>
<feature type="transmembrane region" description="Helical" evidence="5">
    <location>
        <begin position="377"/>
        <end position="395"/>
    </location>
</feature>
<evidence type="ECO:0000256" key="4">
    <source>
        <dbReference type="ARBA" id="ARBA00023136"/>
    </source>
</evidence>
<keyword evidence="2 5" id="KW-0812">Transmembrane</keyword>
<dbReference type="AlphaFoldDB" id="A0A7Y9ZA46"/>
<evidence type="ECO:0000313" key="8">
    <source>
        <dbReference type="Proteomes" id="UP000547973"/>
    </source>
</evidence>
<evidence type="ECO:0000313" key="7">
    <source>
        <dbReference type="EMBL" id="NYI41015.1"/>
    </source>
</evidence>
<reference evidence="7 8" key="1">
    <citation type="submission" date="2020-07" db="EMBL/GenBank/DDBJ databases">
        <title>Sequencing the genomes of 1000 actinobacteria strains.</title>
        <authorList>
            <person name="Klenk H.-P."/>
        </authorList>
    </citation>
    <scope>NUCLEOTIDE SEQUENCE [LARGE SCALE GENOMIC DNA]</scope>
    <source>
        <strain evidence="7 8">DSM 19970</strain>
    </source>
</reference>
<feature type="transmembrane region" description="Helical" evidence="5">
    <location>
        <begin position="313"/>
        <end position="335"/>
    </location>
</feature>
<gene>
    <name evidence="7" type="ORF">BKA03_001134</name>
</gene>
<evidence type="ECO:0000256" key="1">
    <source>
        <dbReference type="ARBA" id="ARBA00004651"/>
    </source>
</evidence>
<dbReference type="PROSITE" id="PS50850">
    <property type="entry name" value="MFS"/>
    <property type="match status" value="1"/>
</dbReference>
<feature type="transmembrane region" description="Helical" evidence="5">
    <location>
        <begin position="16"/>
        <end position="35"/>
    </location>
</feature>
<dbReference type="InterPro" id="IPR011701">
    <property type="entry name" value="MFS"/>
</dbReference>
<evidence type="ECO:0000256" key="3">
    <source>
        <dbReference type="ARBA" id="ARBA00022989"/>
    </source>
</evidence>
<evidence type="ECO:0000256" key="5">
    <source>
        <dbReference type="SAM" id="Phobius"/>
    </source>
</evidence>
<sequence>MTVAERVIDTPRLRRARIGVSLLFLTNGAMWANVVPRLPGIKDRLDLSYTGFGVAVAFASIGSIGLGLVAGKMVRRFGSARVAAIALALQSLAVWGAGISPTVFLFSAFLFLNGALDANTDVAQNAQGLAIQRRMGKSIINSLHAMWSLGAAAGGLIGAGAVALHLSIGVHLGVTSALFVAIAAVAYRLTLGPDSGIDRQDEPAHADAPKRRMRVPRAALITVVMLGLVAIAGALVEDAGFTWSANYMKDDLHAAADIAGFAFVGLMLLHFLGRIVGDKYVDRYGERAVARVGGTITAVGMGVALAWPTIPGTIVGFSLAGLGVATTVPAAFAAADGIPGLRAGTGLTMVSWMLRISFLASPPIVGAVADATSLRTGLLVVPIAGIAVFLLAGALTGRQPHDDAPVAVITPTH</sequence>
<feature type="transmembrane region" description="Helical" evidence="5">
    <location>
        <begin position="82"/>
        <end position="98"/>
    </location>
</feature>
<feature type="domain" description="Major facilitator superfamily (MFS) profile" evidence="6">
    <location>
        <begin position="218"/>
        <end position="413"/>
    </location>
</feature>
<feature type="transmembrane region" description="Helical" evidence="5">
    <location>
        <begin position="47"/>
        <end position="70"/>
    </location>
</feature>
<comment type="caution">
    <text evidence="7">The sequence shown here is derived from an EMBL/GenBank/DDBJ whole genome shotgun (WGS) entry which is preliminary data.</text>
</comment>
<name>A0A7Y9ZA46_9MICO</name>
<dbReference type="InterPro" id="IPR036259">
    <property type="entry name" value="MFS_trans_sf"/>
</dbReference>